<evidence type="ECO:0000256" key="3">
    <source>
        <dbReference type="ARBA" id="ARBA00022729"/>
    </source>
</evidence>
<dbReference type="Proteomes" id="UP001589609">
    <property type="component" value="Unassembled WGS sequence"/>
</dbReference>
<sequence length="317" mass="34455">MLKKSWIFLLIGAVFLFTLIGFIAMSLAQDDKPKIVVVVKTLNTEYWKILESGANKAFQDFNVDGQVIATNYESQITEQVQMLERVLKQKPDALIIALTQPSSAISVLKEYKRSNIPVLFVDTEADWDGQTAYIGTDNYELGKTSGELLASMLLPGDQVALIHTAVINPDMIARLKGAREALEAAGIEIVAVQPADNESGEVKLALDHILQTYPDIKGVFAGTDTIAISTLQQLKVNGIQIPVVGTDGTMKMVKSVEDGTLSATIAQNPYDMGYLSVEKALKAIKGEPVAKKVDSGVSIVIKGDVKERIDFLTTILK</sequence>
<dbReference type="PANTHER" id="PTHR46847:SF1">
    <property type="entry name" value="D-ALLOSE-BINDING PERIPLASMIC PROTEIN-RELATED"/>
    <property type="match status" value="1"/>
</dbReference>
<dbReference type="Gene3D" id="3.40.50.2300">
    <property type="match status" value="2"/>
</dbReference>
<dbReference type="RefSeq" id="WP_379950670.1">
    <property type="nucleotide sequence ID" value="NZ_JBHMAF010000133.1"/>
</dbReference>
<evidence type="ECO:0000259" key="4">
    <source>
        <dbReference type="Pfam" id="PF13407"/>
    </source>
</evidence>
<dbReference type="CDD" id="cd01536">
    <property type="entry name" value="PBP1_ABC_sugar_binding-like"/>
    <property type="match status" value="1"/>
</dbReference>
<protein>
    <submittedName>
        <fullName evidence="5">Sugar ABC transporter substrate-binding protein</fullName>
    </submittedName>
</protein>
<dbReference type="Pfam" id="PF13407">
    <property type="entry name" value="Peripla_BP_4"/>
    <property type="match status" value="1"/>
</dbReference>
<comment type="caution">
    <text evidence="5">The sequence shown here is derived from an EMBL/GenBank/DDBJ whole genome shotgun (WGS) entry which is preliminary data.</text>
</comment>
<comment type="subcellular location">
    <subcellularLocation>
        <location evidence="1">Cell envelope</location>
    </subcellularLocation>
</comment>
<keyword evidence="6" id="KW-1185">Reference proteome</keyword>
<dbReference type="EMBL" id="JBHMAF010000133">
    <property type="protein sequence ID" value="MFB9760355.1"/>
    <property type="molecule type" value="Genomic_DNA"/>
</dbReference>
<evidence type="ECO:0000256" key="2">
    <source>
        <dbReference type="ARBA" id="ARBA00007639"/>
    </source>
</evidence>
<comment type="similarity">
    <text evidence="2">Belongs to the bacterial solute-binding protein 2 family.</text>
</comment>
<accession>A0ABV5WJ39</accession>
<dbReference type="SUPFAM" id="SSF53822">
    <property type="entry name" value="Periplasmic binding protein-like I"/>
    <property type="match status" value="1"/>
</dbReference>
<evidence type="ECO:0000313" key="6">
    <source>
        <dbReference type="Proteomes" id="UP001589609"/>
    </source>
</evidence>
<dbReference type="PANTHER" id="PTHR46847">
    <property type="entry name" value="D-ALLOSE-BINDING PERIPLASMIC PROTEIN-RELATED"/>
    <property type="match status" value="1"/>
</dbReference>
<keyword evidence="3" id="KW-0732">Signal</keyword>
<proteinExistence type="inferred from homology"/>
<feature type="domain" description="Periplasmic binding protein" evidence="4">
    <location>
        <begin position="35"/>
        <end position="287"/>
    </location>
</feature>
<evidence type="ECO:0000313" key="5">
    <source>
        <dbReference type="EMBL" id="MFB9760355.1"/>
    </source>
</evidence>
<reference evidence="5 6" key="1">
    <citation type="submission" date="2024-09" db="EMBL/GenBank/DDBJ databases">
        <authorList>
            <person name="Sun Q."/>
            <person name="Mori K."/>
        </authorList>
    </citation>
    <scope>NUCLEOTIDE SEQUENCE [LARGE SCALE GENOMIC DNA]</scope>
    <source>
        <strain evidence="5 6">JCM 11201</strain>
    </source>
</reference>
<gene>
    <name evidence="5" type="ORF">ACFFMS_18620</name>
</gene>
<evidence type="ECO:0000256" key="1">
    <source>
        <dbReference type="ARBA" id="ARBA00004196"/>
    </source>
</evidence>
<dbReference type="InterPro" id="IPR025997">
    <property type="entry name" value="SBP_2_dom"/>
</dbReference>
<name>A0ABV5WJ39_9BACI</name>
<organism evidence="5 6">
    <name type="scientific">Ectobacillus funiculus</name>
    <dbReference type="NCBI Taxonomy" id="137993"/>
    <lineage>
        <taxon>Bacteria</taxon>
        <taxon>Bacillati</taxon>
        <taxon>Bacillota</taxon>
        <taxon>Bacilli</taxon>
        <taxon>Bacillales</taxon>
        <taxon>Bacillaceae</taxon>
        <taxon>Ectobacillus</taxon>
    </lineage>
</organism>
<dbReference type="InterPro" id="IPR028082">
    <property type="entry name" value="Peripla_BP_I"/>
</dbReference>